<dbReference type="GO" id="GO:0003723">
    <property type="term" value="F:RNA binding"/>
    <property type="evidence" value="ECO:0007669"/>
    <property type="project" value="InterPro"/>
</dbReference>
<comment type="caution">
    <text evidence="1">The sequence shown here is derived from an EMBL/GenBank/DDBJ whole genome shotgun (WGS) entry which is preliminary data.</text>
</comment>
<accession>A0A2H0KJP2</accession>
<dbReference type="EMBL" id="PCVK01000091">
    <property type="protein sequence ID" value="PIQ71471.1"/>
    <property type="molecule type" value="Genomic_DNA"/>
</dbReference>
<evidence type="ECO:0000313" key="2">
    <source>
        <dbReference type="Proteomes" id="UP000229497"/>
    </source>
</evidence>
<dbReference type="InterPro" id="IPR000037">
    <property type="entry name" value="SsrA-bd_prot"/>
</dbReference>
<feature type="non-terminal residue" evidence="1">
    <location>
        <position position="1"/>
    </location>
</feature>
<organism evidence="1 2">
    <name type="scientific">Candidatus Roizmanbacteria bacterium CG11_big_fil_rev_8_21_14_0_20_37_16</name>
    <dbReference type="NCBI Taxonomy" id="1974857"/>
    <lineage>
        <taxon>Bacteria</taxon>
        <taxon>Candidatus Roizmaniibacteriota</taxon>
    </lineage>
</organism>
<proteinExistence type="predicted"/>
<reference evidence="1 2" key="1">
    <citation type="submission" date="2017-09" db="EMBL/GenBank/DDBJ databases">
        <title>Depth-based differentiation of microbial function through sediment-hosted aquifers and enrichment of novel symbionts in the deep terrestrial subsurface.</title>
        <authorList>
            <person name="Probst A.J."/>
            <person name="Ladd B."/>
            <person name="Jarett J.K."/>
            <person name="Geller-Mcgrath D.E."/>
            <person name="Sieber C.M."/>
            <person name="Emerson J.B."/>
            <person name="Anantharaman K."/>
            <person name="Thomas B.C."/>
            <person name="Malmstrom R."/>
            <person name="Stieglmeier M."/>
            <person name="Klingl A."/>
            <person name="Woyke T."/>
            <person name="Ryan C.M."/>
            <person name="Banfield J.F."/>
        </authorList>
    </citation>
    <scope>NUCLEOTIDE SEQUENCE [LARGE SCALE GENOMIC DNA]</scope>
    <source>
        <strain evidence="1">CG11_big_fil_rev_8_21_14_0_20_37_16</strain>
    </source>
</reference>
<sequence>RWAKCEVGIGKGKREWEKRADLKSRDIKRDLAKAVKNTV</sequence>
<gene>
    <name evidence="1" type="ORF">COV87_03200</name>
</gene>
<dbReference type="AlphaFoldDB" id="A0A2H0KJP2"/>
<name>A0A2H0KJP2_9BACT</name>
<dbReference type="Proteomes" id="UP000229497">
    <property type="component" value="Unassembled WGS sequence"/>
</dbReference>
<dbReference type="Pfam" id="PF01668">
    <property type="entry name" value="SmpB"/>
    <property type="match status" value="1"/>
</dbReference>
<evidence type="ECO:0000313" key="1">
    <source>
        <dbReference type="EMBL" id="PIQ71471.1"/>
    </source>
</evidence>
<protein>
    <submittedName>
        <fullName evidence="1">SsrA-binding protein</fullName>
    </submittedName>
</protein>